<sequence>MKNVQIVILAAGAASRFGSPKQLATWQNTPLLQACINTALSVNRAGVSVVLGAHRNEICQHINFNQTHVIYNAEWRKGLASSISLAVRHLSTRCNAILFLAADQILISPDALNRLLDEAHTHPNRIICSSYAKSVGIPALFPEDYFRELLSLEGDCGAKSVINAHDNTVRKVSIEHAVYDVDTPEQLRQYHAL</sequence>
<evidence type="ECO:0000259" key="2">
    <source>
        <dbReference type="Pfam" id="PF12804"/>
    </source>
</evidence>
<dbReference type="EMBL" id="RPOK01000001">
    <property type="protein sequence ID" value="RPJ68676.1"/>
    <property type="molecule type" value="Genomic_DNA"/>
</dbReference>
<dbReference type="AlphaFoldDB" id="A0A3N5Y602"/>
<gene>
    <name evidence="3" type="ORF">DRW07_04580</name>
</gene>
<dbReference type="GO" id="GO:0016779">
    <property type="term" value="F:nucleotidyltransferase activity"/>
    <property type="evidence" value="ECO:0007669"/>
    <property type="project" value="UniProtKB-ARBA"/>
</dbReference>
<dbReference type="OrthoDB" id="5298023at2"/>
<dbReference type="InterPro" id="IPR025877">
    <property type="entry name" value="MobA-like_NTP_Trfase"/>
</dbReference>
<feature type="domain" description="MobA-like NTP transferase" evidence="2">
    <location>
        <begin position="7"/>
        <end position="167"/>
    </location>
</feature>
<comment type="caution">
    <text evidence="3">The sequence shown here is derived from an EMBL/GenBank/DDBJ whole genome shotgun (WGS) entry which is preliminary data.</text>
</comment>
<dbReference type="RefSeq" id="WP_124026677.1">
    <property type="nucleotide sequence ID" value="NZ_JBHRSN010000005.1"/>
</dbReference>
<dbReference type="PANTHER" id="PTHR43777">
    <property type="entry name" value="MOLYBDENUM COFACTOR CYTIDYLYLTRANSFERASE"/>
    <property type="match status" value="1"/>
</dbReference>
<dbReference type="Gene3D" id="3.90.550.10">
    <property type="entry name" value="Spore Coat Polysaccharide Biosynthesis Protein SpsA, Chain A"/>
    <property type="match status" value="1"/>
</dbReference>
<organism evidence="3 4">
    <name type="scientific">Alteromonas sediminis</name>
    <dbReference type="NCBI Taxonomy" id="2259342"/>
    <lineage>
        <taxon>Bacteria</taxon>
        <taxon>Pseudomonadati</taxon>
        <taxon>Pseudomonadota</taxon>
        <taxon>Gammaproteobacteria</taxon>
        <taxon>Alteromonadales</taxon>
        <taxon>Alteromonadaceae</taxon>
        <taxon>Alteromonas/Salinimonas group</taxon>
        <taxon>Alteromonas</taxon>
    </lineage>
</organism>
<keyword evidence="1" id="KW-0460">Magnesium</keyword>
<dbReference type="SUPFAM" id="SSF53448">
    <property type="entry name" value="Nucleotide-diphospho-sugar transferases"/>
    <property type="match status" value="1"/>
</dbReference>
<dbReference type="PROSITE" id="PS51257">
    <property type="entry name" value="PROKAR_LIPOPROTEIN"/>
    <property type="match status" value="1"/>
</dbReference>
<evidence type="ECO:0000256" key="1">
    <source>
        <dbReference type="ARBA" id="ARBA00022842"/>
    </source>
</evidence>
<dbReference type="InterPro" id="IPR029044">
    <property type="entry name" value="Nucleotide-diphossugar_trans"/>
</dbReference>
<dbReference type="Pfam" id="PF12804">
    <property type="entry name" value="NTP_transf_3"/>
    <property type="match status" value="1"/>
</dbReference>
<accession>A0A3N5Y602</accession>
<keyword evidence="3" id="KW-0808">Transferase</keyword>
<dbReference type="CDD" id="cd04182">
    <property type="entry name" value="GT_2_like_f"/>
    <property type="match status" value="1"/>
</dbReference>
<dbReference type="Proteomes" id="UP000275281">
    <property type="component" value="Unassembled WGS sequence"/>
</dbReference>
<evidence type="ECO:0000313" key="4">
    <source>
        <dbReference type="Proteomes" id="UP000275281"/>
    </source>
</evidence>
<protein>
    <submittedName>
        <fullName evidence="3">Nucleotidyltransferase family protein</fullName>
    </submittedName>
</protein>
<name>A0A3N5Y602_9ALTE</name>
<reference evidence="3 4" key="1">
    <citation type="submission" date="2018-11" db="EMBL/GenBank/DDBJ databases">
        <authorList>
            <person name="Ye M.-Q."/>
            <person name="Du Z.-J."/>
        </authorList>
    </citation>
    <scope>NUCLEOTIDE SEQUENCE [LARGE SCALE GENOMIC DNA]</scope>
    <source>
        <strain evidence="3 4">U0105</strain>
    </source>
</reference>
<evidence type="ECO:0000313" key="3">
    <source>
        <dbReference type="EMBL" id="RPJ68676.1"/>
    </source>
</evidence>
<keyword evidence="4" id="KW-1185">Reference proteome</keyword>
<dbReference type="PANTHER" id="PTHR43777:SF1">
    <property type="entry name" value="MOLYBDENUM COFACTOR CYTIDYLYLTRANSFERASE"/>
    <property type="match status" value="1"/>
</dbReference>
<proteinExistence type="predicted"/>